<dbReference type="SMART" id="SM00236">
    <property type="entry name" value="fCBD"/>
    <property type="match status" value="2"/>
</dbReference>
<sequence>MRLYLCFQLLFLSIFFNAVPAVAARRPRLFRSLRWFKGKVRIAPHNKRGTIENRDAGFENFVTPFELKARVALAPRQDTCSCLPPPETVAYPITTLLPYMAAPYRECDIKAAASNLCPVDYLCACQTNNLTSICVPITAHPKTECLPTFFDQILQKREDVPDSTEWEAQTIPTDLAEPDGQCGGKLQPEDEEFWATTMTRCPAGQACACQSADYSQCVDTTGTAYRGTECPNSCATARQEFTVSLPPPTATAKLGGQCGGRCWAGPTNCPVGATCFTEKNPDPGAYAACATANPGSQLKIRNNGYEGLVVPVKARAIATRIYF</sequence>
<gene>
    <name evidence="4" type="ORF">TWF506_002127</name>
</gene>
<keyword evidence="1 2" id="KW-0732">Signal</keyword>
<dbReference type="EMBL" id="JAVHJM010000001">
    <property type="protein sequence ID" value="KAK6521927.1"/>
    <property type="molecule type" value="Genomic_DNA"/>
</dbReference>
<feature type="domain" description="CBM1" evidence="3">
    <location>
        <begin position="250"/>
        <end position="290"/>
    </location>
</feature>
<dbReference type="SUPFAM" id="SSF57180">
    <property type="entry name" value="Cellulose-binding domain"/>
    <property type="match status" value="1"/>
</dbReference>
<dbReference type="InterPro" id="IPR000254">
    <property type="entry name" value="CBD"/>
</dbReference>
<dbReference type="Pfam" id="PF00734">
    <property type="entry name" value="CBM_1"/>
    <property type="match status" value="1"/>
</dbReference>
<evidence type="ECO:0000259" key="3">
    <source>
        <dbReference type="PROSITE" id="PS51164"/>
    </source>
</evidence>
<dbReference type="AlphaFoldDB" id="A0AAN8RRU3"/>
<keyword evidence="5" id="KW-1185">Reference proteome</keyword>
<dbReference type="GO" id="GO:0030248">
    <property type="term" value="F:cellulose binding"/>
    <property type="evidence" value="ECO:0007669"/>
    <property type="project" value="InterPro"/>
</dbReference>
<feature type="signal peptide" evidence="2">
    <location>
        <begin position="1"/>
        <end position="24"/>
    </location>
</feature>
<comment type="caution">
    <text evidence="4">The sequence shown here is derived from an EMBL/GenBank/DDBJ whole genome shotgun (WGS) entry which is preliminary data.</text>
</comment>
<evidence type="ECO:0000256" key="1">
    <source>
        <dbReference type="ARBA" id="ARBA00022729"/>
    </source>
</evidence>
<protein>
    <recommendedName>
        <fullName evidence="3">CBM1 domain-containing protein</fullName>
    </recommendedName>
</protein>
<dbReference type="PROSITE" id="PS51164">
    <property type="entry name" value="CBM1_2"/>
    <property type="match status" value="1"/>
</dbReference>
<organism evidence="4 5">
    <name type="scientific">Arthrobotrys conoides</name>
    <dbReference type="NCBI Taxonomy" id="74498"/>
    <lineage>
        <taxon>Eukaryota</taxon>
        <taxon>Fungi</taxon>
        <taxon>Dikarya</taxon>
        <taxon>Ascomycota</taxon>
        <taxon>Pezizomycotina</taxon>
        <taxon>Orbiliomycetes</taxon>
        <taxon>Orbiliales</taxon>
        <taxon>Orbiliaceae</taxon>
        <taxon>Arthrobotrys</taxon>
    </lineage>
</organism>
<name>A0AAN8RRU3_9PEZI</name>
<feature type="chain" id="PRO_5042972277" description="CBM1 domain-containing protein" evidence="2">
    <location>
        <begin position="25"/>
        <end position="323"/>
    </location>
</feature>
<dbReference type="GO" id="GO:0005576">
    <property type="term" value="C:extracellular region"/>
    <property type="evidence" value="ECO:0007669"/>
    <property type="project" value="InterPro"/>
</dbReference>
<reference evidence="4 5" key="1">
    <citation type="submission" date="2019-10" db="EMBL/GenBank/DDBJ databases">
        <authorList>
            <person name="Palmer J.M."/>
        </authorList>
    </citation>
    <scope>NUCLEOTIDE SEQUENCE [LARGE SCALE GENOMIC DNA]</scope>
    <source>
        <strain evidence="4 5">TWF506</strain>
    </source>
</reference>
<evidence type="ECO:0000313" key="4">
    <source>
        <dbReference type="EMBL" id="KAK6521927.1"/>
    </source>
</evidence>
<dbReference type="InterPro" id="IPR035971">
    <property type="entry name" value="CBD_sf"/>
</dbReference>
<dbReference type="GO" id="GO:0005975">
    <property type="term" value="P:carbohydrate metabolic process"/>
    <property type="evidence" value="ECO:0007669"/>
    <property type="project" value="InterPro"/>
</dbReference>
<accession>A0AAN8RRU3</accession>
<evidence type="ECO:0000313" key="5">
    <source>
        <dbReference type="Proteomes" id="UP001307849"/>
    </source>
</evidence>
<evidence type="ECO:0000256" key="2">
    <source>
        <dbReference type="SAM" id="SignalP"/>
    </source>
</evidence>
<proteinExistence type="predicted"/>
<dbReference type="Proteomes" id="UP001307849">
    <property type="component" value="Unassembled WGS sequence"/>
</dbReference>